<dbReference type="PROSITE" id="PS51892">
    <property type="entry name" value="SUBTILASE"/>
    <property type="match status" value="1"/>
</dbReference>
<evidence type="ECO:0000313" key="11">
    <source>
        <dbReference type="Proteomes" id="UP000243799"/>
    </source>
</evidence>
<keyword evidence="11" id="KW-1185">Reference proteome</keyword>
<name>A0A1I0ZQ25_9PSEU</name>
<keyword evidence="2 5" id="KW-0645">Protease</keyword>
<accession>A0A1I0ZQ25</accession>
<dbReference type="Proteomes" id="UP000243799">
    <property type="component" value="Unassembled WGS sequence"/>
</dbReference>
<evidence type="ECO:0000256" key="3">
    <source>
        <dbReference type="ARBA" id="ARBA00022801"/>
    </source>
</evidence>
<dbReference type="EMBL" id="FOKG01000007">
    <property type="protein sequence ID" value="SFB27216.1"/>
    <property type="molecule type" value="Genomic_DNA"/>
</dbReference>
<proteinExistence type="inferred from homology"/>
<dbReference type="STRING" id="490629.SAMN05216266_107149"/>
<organism evidence="10 11">
    <name type="scientific">Amycolatopsis marina</name>
    <dbReference type="NCBI Taxonomy" id="490629"/>
    <lineage>
        <taxon>Bacteria</taxon>
        <taxon>Bacillati</taxon>
        <taxon>Actinomycetota</taxon>
        <taxon>Actinomycetes</taxon>
        <taxon>Pseudonocardiales</taxon>
        <taxon>Pseudonocardiaceae</taxon>
        <taxon>Amycolatopsis</taxon>
    </lineage>
</organism>
<dbReference type="SUPFAM" id="SSF52743">
    <property type="entry name" value="Subtilisin-like"/>
    <property type="match status" value="1"/>
</dbReference>
<dbReference type="PRINTS" id="PR00723">
    <property type="entry name" value="SUBTILISIN"/>
</dbReference>
<evidence type="ECO:0000256" key="2">
    <source>
        <dbReference type="ARBA" id="ARBA00022670"/>
    </source>
</evidence>
<dbReference type="InterPro" id="IPR000209">
    <property type="entry name" value="Peptidase_S8/S53_dom"/>
</dbReference>
<dbReference type="AlphaFoldDB" id="A0A1I0ZQ25"/>
<keyword evidence="4 5" id="KW-0720">Serine protease</keyword>
<feature type="active site" description="Charge relay system" evidence="5">
    <location>
        <position position="206"/>
    </location>
</feature>
<feature type="chain" id="PRO_5038924762" evidence="8">
    <location>
        <begin position="24"/>
        <end position="476"/>
    </location>
</feature>
<feature type="active site" description="Charge relay system" evidence="5">
    <location>
        <position position="388"/>
    </location>
</feature>
<dbReference type="PROSITE" id="PS00136">
    <property type="entry name" value="SUBTILASE_ASP"/>
    <property type="match status" value="1"/>
</dbReference>
<keyword evidence="3 5" id="KW-0378">Hydrolase</keyword>
<dbReference type="InterPro" id="IPR036852">
    <property type="entry name" value="Peptidase_S8/S53_dom_sf"/>
</dbReference>
<dbReference type="PROSITE" id="PS00138">
    <property type="entry name" value="SUBTILASE_SER"/>
    <property type="match status" value="1"/>
</dbReference>
<dbReference type="InterPro" id="IPR023828">
    <property type="entry name" value="Peptidase_S8_Ser-AS"/>
</dbReference>
<evidence type="ECO:0000256" key="6">
    <source>
        <dbReference type="RuleBase" id="RU003355"/>
    </source>
</evidence>
<dbReference type="PROSITE" id="PS00137">
    <property type="entry name" value="SUBTILASE_HIS"/>
    <property type="match status" value="1"/>
</dbReference>
<feature type="compositionally biased region" description="Low complexity" evidence="7">
    <location>
        <begin position="124"/>
        <end position="133"/>
    </location>
</feature>
<dbReference type="InterPro" id="IPR022398">
    <property type="entry name" value="Peptidase_S8_His-AS"/>
</dbReference>
<feature type="domain" description="Peptidase S8/S53" evidence="9">
    <location>
        <begin position="158"/>
        <end position="454"/>
    </location>
</feature>
<evidence type="ECO:0000313" key="10">
    <source>
        <dbReference type="EMBL" id="SFB27216.1"/>
    </source>
</evidence>
<feature type="signal peptide" evidence="8">
    <location>
        <begin position="1"/>
        <end position="23"/>
    </location>
</feature>
<dbReference type="RefSeq" id="WP_091673483.1">
    <property type="nucleotide sequence ID" value="NZ_FOKG01000007.1"/>
</dbReference>
<dbReference type="InterPro" id="IPR023827">
    <property type="entry name" value="Peptidase_S8_Asp-AS"/>
</dbReference>
<evidence type="ECO:0000256" key="1">
    <source>
        <dbReference type="ARBA" id="ARBA00011073"/>
    </source>
</evidence>
<dbReference type="GO" id="GO:0006508">
    <property type="term" value="P:proteolysis"/>
    <property type="evidence" value="ECO:0007669"/>
    <property type="project" value="UniProtKB-KW"/>
</dbReference>
<dbReference type="Gene3D" id="3.40.50.200">
    <property type="entry name" value="Peptidase S8/S53 domain"/>
    <property type="match status" value="1"/>
</dbReference>
<dbReference type="OrthoDB" id="9813435at2"/>
<keyword evidence="8" id="KW-0732">Signal</keyword>
<dbReference type="PANTHER" id="PTHR43806">
    <property type="entry name" value="PEPTIDASE S8"/>
    <property type="match status" value="1"/>
</dbReference>
<dbReference type="Pfam" id="PF00082">
    <property type="entry name" value="Peptidase_S8"/>
    <property type="match status" value="1"/>
</dbReference>
<sequence>MSVLRLTTVAIASAAVLAGQLIAAGGAAGAGEDAGRCVDVGPQLRYLVVFDQDTPKEEAEREISTACGRTTIFYSAISVAVATSRQPEFADRIGPGRAYSAQAARATTDRSGDGTASTLRESPRAAAASLPAADRTSEQWNLRMIGVEPGAGPSGSADVVVGVLDSGVDASHPDLRAAVAPDVSAGCLGGVPVTGEAAWLPSNSAHGTHVAGTIAAADDGQGITGVAPGTRIASVKVVDDSGHVDPEAAVCGLMWAAEQGMNLTNSSFSVGSWSPSCRPADDRGVVHEAVTRAVEHAEAQGTLNVAAATNGGVALTPTDGDTDSAACEALPAGLRTMVTVSAVSRDGVKADYSSYGLGVVDLTAPGGAGDDCVLSTVPGGYDSLCGTSMAAPHVTGAAALLAATGQTSPGPLRDALTEHAEPVPCPADYDVTGNGSQDAYCAGYAGYNGFYGHGMPDVSATRATGDTRTAGFSLAR</sequence>
<comment type="similarity">
    <text evidence="1 5 6">Belongs to the peptidase S8 family.</text>
</comment>
<evidence type="ECO:0000256" key="7">
    <source>
        <dbReference type="SAM" id="MobiDB-lite"/>
    </source>
</evidence>
<dbReference type="InterPro" id="IPR050131">
    <property type="entry name" value="Peptidase_S8_subtilisin-like"/>
</dbReference>
<evidence type="ECO:0000259" key="9">
    <source>
        <dbReference type="Pfam" id="PF00082"/>
    </source>
</evidence>
<feature type="region of interest" description="Disordered" evidence="7">
    <location>
        <begin position="100"/>
        <end position="134"/>
    </location>
</feature>
<dbReference type="PANTHER" id="PTHR43806:SF11">
    <property type="entry name" value="CEREVISIN-RELATED"/>
    <property type="match status" value="1"/>
</dbReference>
<evidence type="ECO:0000256" key="8">
    <source>
        <dbReference type="SAM" id="SignalP"/>
    </source>
</evidence>
<evidence type="ECO:0000256" key="5">
    <source>
        <dbReference type="PROSITE-ProRule" id="PRU01240"/>
    </source>
</evidence>
<dbReference type="InterPro" id="IPR015500">
    <property type="entry name" value="Peptidase_S8_subtilisin-rel"/>
</dbReference>
<reference evidence="11" key="1">
    <citation type="submission" date="2016-10" db="EMBL/GenBank/DDBJ databases">
        <authorList>
            <person name="Varghese N."/>
            <person name="Submissions S."/>
        </authorList>
    </citation>
    <scope>NUCLEOTIDE SEQUENCE [LARGE SCALE GENOMIC DNA]</scope>
    <source>
        <strain evidence="11">CGMCC 4.3568</strain>
    </source>
</reference>
<gene>
    <name evidence="10" type="ORF">SAMN05216266_107149</name>
</gene>
<dbReference type="GO" id="GO:0004252">
    <property type="term" value="F:serine-type endopeptidase activity"/>
    <property type="evidence" value="ECO:0007669"/>
    <property type="project" value="UniProtKB-UniRule"/>
</dbReference>
<evidence type="ECO:0000256" key="4">
    <source>
        <dbReference type="ARBA" id="ARBA00022825"/>
    </source>
</evidence>
<feature type="active site" description="Charge relay system" evidence="5">
    <location>
        <position position="165"/>
    </location>
</feature>
<protein>
    <submittedName>
        <fullName evidence="10">Subtilase family protein</fullName>
    </submittedName>
</protein>